<reference evidence="1" key="1">
    <citation type="submission" date="2020-02" db="EMBL/GenBank/DDBJ databases">
        <authorList>
            <person name="Lichtner F.J."/>
        </authorList>
    </citation>
    <scope>NUCLEOTIDE SEQUENCE</scope>
    <source>
        <strain evidence="1">G10</strain>
    </source>
</reference>
<proteinExistence type="predicted"/>
<keyword evidence="2" id="KW-1185">Reference proteome</keyword>
<evidence type="ECO:0000313" key="2">
    <source>
        <dbReference type="Proteomes" id="UP000701341"/>
    </source>
</evidence>
<dbReference type="Gene3D" id="3.40.50.300">
    <property type="entry name" value="P-loop containing nucleotide triphosphate hydrolases"/>
    <property type="match status" value="1"/>
</dbReference>
<dbReference type="EMBL" id="JAAOZQ010000003">
    <property type="protein sequence ID" value="KAF7530091.1"/>
    <property type="molecule type" value="Genomic_DNA"/>
</dbReference>
<sequence>MQATSRLCDHISQIFSVKTKVLTDLDRWTEQRIWDKVLKDVRVVVSTYDVLADTLGYGFVPMSRLAPLILDEGITHVKALKHANNHDKAIMGSKVQKSKTMPDALTRNNGRNLCFEVWKTSPSEA</sequence>
<dbReference type="InterPro" id="IPR027417">
    <property type="entry name" value="P-loop_NTPase"/>
</dbReference>
<comment type="caution">
    <text evidence="1">The sequence shown here is derived from an EMBL/GenBank/DDBJ whole genome shotgun (WGS) entry which is preliminary data.</text>
</comment>
<evidence type="ECO:0000313" key="1">
    <source>
        <dbReference type="EMBL" id="KAF7530091.1"/>
    </source>
</evidence>
<organism evidence="1 2">
    <name type="scientific">Penicillium crustosum</name>
    <name type="common">Blue mold fungus</name>
    <dbReference type="NCBI Taxonomy" id="36656"/>
    <lineage>
        <taxon>Eukaryota</taxon>
        <taxon>Fungi</taxon>
        <taxon>Dikarya</taxon>
        <taxon>Ascomycota</taxon>
        <taxon>Pezizomycotina</taxon>
        <taxon>Eurotiomycetes</taxon>
        <taxon>Eurotiomycetidae</taxon>
        <taxon>Eurotiales</taxon>
        <taxon>Aspergillaceae</taxon>
        <taxon>Penicillium</taxon>
    </lineage>
</organism>
<dbReference type="Proteomes" id="UP000701341">
    <property type="component" value="Unassembled WGS sequence"/>
</dbReference>
<dbReference type="AlphaFoldDB" id="A0A9P5L7E3"/>
<gene>
    <name evidence="1" type="ORF">PCG10_005067</name>
</gene>
<accession>A0A9P5L7E3</accession>
<name>A0A9P5L7E3_PENCR</name>
<protein>
    <submittedName>
        <fullName evidence="1">Uncharacterized protein</fullName>
    </submittedName>
</protein>